<dbReference type="EMBL" id="ASPP01014310">
    <property type="protein sequence ID" value="ETO18865.1"/>
    <property type="molecule type" value="Genomic_DNA"/>
</dbReference>
<protein>
    <submittedName>
        <fullName evidence="2">Uncharacterized protein</fullName>
    </submittedName>
</protein>
<gene>
    <name evidence="2" type="ORF">RFI_18379</name>
</gene>
<dbReference type="Proteomes" id="UP000023152">
    <property type="component" value="Unassembled WGS sequence"/>
</dbReference>
<name>X6MXY5_RETFI</name>
<proteinExistence type="predicted"/>
<dbReference type="AlphaFoldDB" id="X6MXY5"/>
<evidence type="ECO:0000313" key="2">
    <source>
        <dbReference type="EMBL" id="ETO18865.1"/>
    </source>
</evidence>
<accession>X6MXY5</accession>
<organism evidence="2 3">
    <name type="scientific">Reticulomyxa filosa</name>
    <dbReference type="NCBI Taxonomy" id="46433"/>
    <lineage>
        <taxon>Eukaryota</taxon>
        <taxon>Sar</taxon>
        <taxon>Rhizaria</taxon>
        <taxon>Retaria</taxon>
        <taxon>Foraminifera</taxon>
        <taxon>Monothalamids</taxon>
        <taxon>Reticulomyxidae</taxon>
        <taxon>Reticulomyxa</taxon>
    </lineage>
</organism>
<keyword evidence="1" id="KW-0812">Transmembrane</keyword>
<dbReference type="OrthoDB" id="423096at2759"/>
<keyword evidence="3" id="KW-1185">Reference proteome</keyword>
<reference evidence="2 3" key="1">
    <citation type="journal article" date="2013" name="Curr. Biol.">
        <title>The Genome of the Foraminiferan Reticulomyxa filosa.</title>
        <authorList>
            <person name="Glockner G."/>
            <person name="Hulsmann N."/>
            <person name="Schleicher M."/>
            <person name="Noegel A.A."/>
            <person name="Eichinger L."/>
            <person name="Gallinger C."/>
            <person name="Pawlowski J."/>
            <person name="Sierra R."/>
            <person name="Euteneuer U."/>
            <person name="Pillet L."/>
            <person name="Moustafa A."/>
            <person name="Platzer M."/>
            <person name="Groth M."/>
            <person name="Szafranski K."/>
            <person name="Schliwa M."/>
        </authorList>
    </citation>
    <scope>NUCLEOTIDE SEQUENCE [LARGE SCALE GENOMIC DNA]</scope>
</reference>
<keyword evidence="1" id="KW-0472">Membrane</keyword>
<sequence length="157" mass="17871">MGAVAASKYKYKCVSLLWQYQLIWLFVAIILGTLAVSVVFGVENTSSPVFGVDLMKNSSNSMPWYNVSSVITNATLEEKKGHIKNDNEGANVQDSRALEEQKKVTKHWRYIWFQHVRKAGGTTICHLLHQWNLTTSAMLRRNCALHFDVYGRIAHQN</sequence>
<evidence type="ECO:0000256" key="1">
    <source>
        <dbReference type="SAM" id="Phobius"/>
    </source>
</evidence>
<feature type="transmembrane region" description="Helical" evidence="1">
    <location>
        <begin position="21"/>
        <end position="42"/>
    </location>
</feature>
<evidence type="ECO:0000313" key="3">
    <source>
        <dbReference type="Proteomes" id="UP000023152"/>
    </source>
</evidence>
<keyword evidence="1" id="KW-1133">Transmembrane helix</keyword>
<comment type="caution">
    <text evidence="2">The sequence shown here is derived from an EMBL/GenBank/DDBJ whole genome shotgun (WGS) entry which is preliminary data.</text>
</comment>